<accession>A0A0Q4B8U3</accession>
<name>A0A0Q4B8U3_9BACT</name>
<evidence type="ECO:0000259" key="1">
    <source>
        <dbReference type="Pfam" id="PF18962"/>
    </source>
</evidence>
<dbReference type="InterPro" id="IPR008969">
    <property type="entry name" value="CarboxyPept-like_regulatory"/>
</dbReference>
<dbReference type="STRING" id="1702214.AL399_01610"/>
<evidence type="ECO:0000313" key="2">
    <source>
        <dbReference type="EMBL" id="KQM09488.1"/>
    </source>
</evidence>
<protein>
    <recommendedName>
        <fullName evidence="1">Secretion system C-terminal sorting domain-containing protein</fullName>
    </recommendedName>
</protein>
<evidence type="ECO:0000313" key="3">
    <source>
        <dbReference type="Proteomes" id="UP000054172"/>
    </source>
</evidence>
<comment type="caution">
    <text evidence="2">The sequence shown here is derived from an EMBL/GenBank/DDBJ whole genome shotgun (WGS) entry which is preliminary data.</text>
</comment>
<dbReference type="NCBIfam" id="TIGR04183">
    <property type="entry name" value="Por_Secre_tail"/>
    <property type="match status" value="1"/>
</dbReference>
<dbReference type="InterPro" id="IPR026444">
    <property type="entry name" value="Secre_tail"/>
</dbReference>
<reference evidence="2" key="1">
    <citation type="submission" date="2015-08" db="EMBL/GenBank/DDBJ databases">
        <title>Candidatus Bacteriodes Periocalifornicus.</title>
        <authorList>
            <person name="McLean J.S."/>
            <person name="Kelley S."/>
        </authorList>
    </citation>
    <scope>NUCLEOTIDE SEQUENCE [LARGE SCALE GENOMIC DNA]</scope>
    <source>
        <strain evidence="2">12B</strain>
    </source>
</reference>
<dbReference type="AlphaFoldDB" id="A0A0Q4B8U3"/>
<dbReference type="Gene3D" id="2.60.40.1120">
    <property type="entry name" value="Carboxypeptidase-like, regulatory domain"/>
    <property type="match status" value="2"/>
</dbReference>
<proteinExistence type="predicted"/>
<dbReference type="SUPFAM" id="SSF49464">
    <property type="entry name" value="Carboxypeptidase regulatory domain-like"/>
    <property type="match status" value="2"/>
</dbReference>
<sequence>MLDGNGIPLPDAAIAVDAQQITTDAEGVAPVYLPNGDYEYTVRKDGLDEATGSFTVAGAAQTVDVVLMKRIPQPAEYVVTFMVLAKGKGVPEATVTLGNEAQTTDSTGSCAFKLRDSTYTYTVRKAGYGDVSGSFTVAGAGGRVVVALAEEGGVDPNAVERGQLAEVGIAPNPFTDGLILTNAARVQRVQLLNAHGVPVYAQTLEGNDKVSLPVTGLPAGVYILQLEGQGTQRTVRLVKR</sequence>
<organism evidence="2 3">
    <name type="scientific">Candidatus [Bacteroides] periocalifornicus</name>
    <dbReference type="NCBI Taxonomy" id="1702214"/>
    <lineage>
        <taxon>Bacteria</taxon>
        <taxon>Pseudomonadati</taxon>
        <taxon>Bacteroidota</taxon>
    </lineage>
</organism>
<dbReference type="Pfam" id="PF18962">
    <property type="entry name" value="Por_Secre_tail"/>
    <property type="match status" value="1"/>
</dbReference>
<dbReference type="Proteomes" id="UP000054172">
    <property type="component" value="Unassembled WGS sequence"/>
</dbReference>
<feature type="domain" description="Secretion system C-terminal sorting" evidence="1">
    <location>
        <begin position="170"/>
        <end position="235"/>
    </location>
</feature>
<dbReference type="EMBL" id="LIIK01000004">
    <property type="protein sequence ID" value="KQM09488.1"/>
    <property type="molecule type" value="Genomic_DNA"/>
</dbReference>
<gene>
    <name evidence="2" type="ORF">AL399_01610</name>
</gene>
<keyword evidence="3" id="KW-1185">Reference proteome</keyword>
<dbReference type="PATRIC" id="fig|1702214.3.peg.1918"/>